<reference evidence="6 7" key="1">
    <citation type="submission" date="2019-07" db="EMBL/GenBank/DDBJ databases">
        <authorList>
            <person name="Huq M.A."/>
        </authorList>
    </citation>
    <scope>NUCLEOTIDE SEQUENCE [LARGE SCALE GENOMIC DNA]</scope>
    <source>
        <strain evidence="6 7">MAH-3</strain>
    </source>
</reference>
<dbReference type="PANTHER" id="PTHR12143:SF39">
    <property type="entry name" value="SECRETED PROTEIN"/>
    <property type="match status" value="1"/>
</dbReference>
<dbReference type="Gene3D" id="2.70.98.10">
    <property type="match status" value="1"/>
</dbReference>
<evidence type="ECO:0000259" key="5">
    <source>
        <dbReference type="Pfam" id="PF17678"/>
    </source>
</evidence>
<name>A0A556N7E6_9FLAO</name>
<dbReference type="SUPFAM" id="SSF48208">
    <property type="entry name" value="Six-hairpin glycosidases"/>
    <property type="match status" value="1"/>
</dbReference>
<sequence>MKNRIFLLTLICSFSGFSQIQELKTNSDMARDKVYSDKLSKAIPSPSRYVNTFVGTGGHGHTFPGPVLPFGMVQVGPDTRYEGWDGCGGYHYSDSVIYGFSHTHLSGTGIPDYSDVLLVPQQGKLNTVPGYKKAGGFGSVFKHSKEKALPGYYHVEMENGITADLTATLRCALHRYQFSNPKGKRYIVIDLGYRDRVLEVEAMKTSSTSVVGKRVSEAWATHQHLAFSLETSIPFTKTKWIEDKKEGTYLFVLEFPEGVREIAVRVGISGTDQAGATANLKAELTSFDFDIVRSRALAAWDLELGKIKVKSSQKDVLNNFYTALYHSFIHPSLWTDVDGRYRDYNDQIQTSENSLYSVFSLWDTYRGANPLYTIVQPQKVSDFVSSFYKQYQNTGLLPVWTLSNNETNCMIGYHSVSVITDAYLKGIPLENPEGLLEAMIASSTADQWGKKQYEEIGFISANTQAESVSKTLEYAYDDWCISRFAEKLGKTDIAKKYQVRSANWMNLLHPESRFFQPRKDGIFLPFFKPNEVNHHFTEANGWQYSLAAPQHIQALIDMHGGNEGMINFLDTMFLGSSSMSGREQADITGLIGQYAHGNEPSHHMAYTYNYCGAPEKTQALIDTILKTFYVNAPDGLSGNEDCGQMSAWYVLSSMGFYPVSPGSPTYTIGRPMMDHVLIQGETTSFEINVVNNSEENKYVQSISWNGKAYQKLFITHDMIREGGVLEISMGAKPNKQLANYELDLRHEISPAFVPVPFFTTSQTMFETSMELGIDVLFFEKGKVYYSFDGEKYQPFYKQGGKNIHLNETTQVYAKVVRDDGSESKVIKTLFTKYVRDKKITLATEYANQYSGGGSQALVDGQKGTEEYRGTEWQGSFGKNVQGVIELNEQREISLIQFSYLQDQKSWIFPPKSVSIEVSTDGVIYRKLGKVAGVPVKEGETLKVGELSVEIAPTSCKFIRFSVENYGSCPDWHLGKGNPTWLFLDEIIVK</sequence>
<feature type="domain" description="Glycosyl hydrolase family 92 N-terminal" evidence="5">
    <location>
        <begin position="49"/>
        <end position="269"/>
    </location>
</feature>
<comment type="cofactor">
    <cofactor evidence="1">
        <name>Ca(2+)</name>
        <dbReference type="ChEBI" id="CHEBI:29108"/>
    </cofactor>
</comment>
<accession>A0A556N7E6</accession>
<dbReference type="RefSeq" id="WP_144331637.1">
    <property type="nucleotide sequence ID" value="NZ_VLPL01000001.1"/>
</dbReference>
<evidence type="ECO:0000256" key="3">
    <source>
        <dbReference type="ARBA" id="ARBA00022837"/>
    </source>
</evidence>
<comment type="subunit">
    <text evidence="2">Monomer.</text>
</comment>
<dbReference type="InterPro" id="IPR012939">
    <property type="entry name" value="Glyco_hydro_92"/>
</dbReference>
<dbReference type="InterPro" id="IPR041371">
    <property type="entry name" value="GH92_N"/>
</dbReference>
<keyword evidence="7" id="KW-1185">Reference proteome</keyword>
<dbReference type="EMBL" id="VLPL01000001">
    <property type="protein sequence ID" value="TSJ48102.1"/>
    <property type="molecule type" value="Genomic_DNA"/>
</dbReference>
<dbReference type="OrthoDB" id="9804511at2"/>
<evidence type="ECO:0000256" key="2">
    <source>
        <dbReference type="ARBA" id="ARBA00011245"/>
    </source>
</evidence>
<evidence type="ECO:0000313" key="6">
    <source>
        <dbReference type="EMBL" id="TSJ48102.1"/>
    </source>
</evidence>
<dbReference type="GO" id="GO:0006516">
    <property type="term" value="P:glycoprotein catabolic process"/>
    <property type="evidence" value="ECO:0007669"/>
    <property type="project" value="TreeGrafter"/>
</dbReference>
<dbReference type="Pfam" id="PF17678">
    <property type="entry name" value="Glyco_hydro_92N"/>
    <property type="match status" value="1"/>
</dbReference>
<protein>
    <submittedName>
        <fullName evidence="6">Glycoside hydrolase family 92 protein</fullName>
    </submittedName>
</protein>
<proteinExistence type="predicted"/>
<dbReference type="GO" id="GO:0000224">
    <property type="term" value="F:peptide-N4-(N-acetyl-beta-glucosaminyl)asparagine amidase activity"/>
    <property type="evidence" value="ECO:0007669"/>
    <property type="project" value="TreeGrafter"/>
</dbReference>
<evidence type="ECO:0000313" key="7">
    <source>
        <dbReference type="Proteomes" id="UP000316008"/>
    </source>
</evidence>
<dbReference type="Proteomes" id="UP000316008">
    <property type="component" value="Unassembled WGS sequence"/>
</dbReference>
<dbReference type="Gene3D" id="1.20.1050.60">
    <property type="entry name" value="alpha-1,2-mannosidase"/>
    <property type="match status" value="1"/>
</dbReference>
<organism evidence="6 7">
    <name type="scientific">Fluviicola chungangensis</name>
    <dbReference type="NCBI Taxonomy" id="2597671"/>
    <lineage>
        <taxon>Bacteria</taxon>
        <taxon>Pseudomonadati</taxon>
        <taxon>Bacteroidota</taxon>
        <taxon>Flavobacteriia</taxon>
        <taxon>Flavobacteriales</taxon>
        <taxon>Crocinitomicaceae</taxon>
        <taxon>Fluviicola</taxon>
    </lineage>
</organism>
<dbReference type="GO" id="GO:0005829">
    <property type="term" value="C:cytosol"/>
    <property type="evidence" value="ECO:0007669"/>
    <property type="project" value="TreeGrafter"/>
</dbReference>
<dbReference type="InterPro" id="IPR008928">
    <property type="entry name" value="6-hairpin_glycosidase_sf"/>
</dbReference>
<dbReference type="InterPro" id="IPR050883">
    <property type="entry name" value="PNGase"/>
</dbReference>
<dbReference type="Pfam" id="PF07971">
    <property type="entry name" value="Glyco_hydro_92"/>
    <property type="match status" value="1"/>
</dbReference>
<keyword evidence="3" id="KW-0106">Calcium</keyword>
<dbReference type="GO" id="GO:0005975">
    <property type="term" value="P:carbohydrate metabolic process"/>
    <property type="evidence" value="ECO:0007669"/>
    <property type="project" value="InterPro"/>
</dbReference>
<dbReference type="Gene3D" id="1.20.1610.10">
    <property type="entry name" value="alpha-1,2-mannosidases domains"/>
    <property type="match status" value="1"/>
</dbReference>
<dbReference type="GO" id="GO:0030246">
    <property type="term" value="F:carbohydrate binding"/>
    <property type="evidence" value="ECO:0007669"/>
    <property type="project" value="InterPro"/>
</dbReference>
<dbReference type="InterPro" id="IPR005887">
    <property type="entry name" value="GH92_a_mannosidase_put"/>
</dbReference>
<gene>
    <name evidence="6" type="ORF">FO442_02915</name>
</gene>
<dbReference type="NCBIfam" id="TIGR01180">
    <property type="entry name" value="aman2_put"/>
    <property type="match status" value="1"/>
</dbReference>
<evidence type="ECO:0000259" key="4">
    <source>
        <dbReference type="Pfam" id="PF07971"/>
    </source>
</evidence>
<dbReference type="FunFam" id="3.30.2080.10:FF:000001">
    <property type="entry name" value="Alpha-1,2-mannosidase subfamily"/>
    <property type="match status" value="1"/>
</dbReference>
<dbReference type="PANTHER" id="PTHR12143">
    <property type="entry name" value="PEPTIDE N-GLYCANASE PNGASE -RELATED"/>
    <property type="match status" value="1"/>
</dbReference>
<dbReference type="Gene3D" id="3.30.2080.10">
    <property type="entry name" value="GH92 mannosidase domain"/>
    <property type="match status" value="1"/>
</dbReference>
<dbReference type="InterPro" id="IPR014718">
    <property type="entry name" value="GH-type_carb-bd"/>
</dbReference>
<dbReference type="AlphaFoldDB" id="A0A556N7E6"/>
<keyword evidence="6" id="KW-0378">Hydrolase</keyword>
<evidence type="ECO:0000256" key="1">
    <source>
        <dbReference type="ARBA" id="ARBA00001913"/>
    </source>
</evidence>
<dbReference type="Gene3D" id="2.60.120.260">
    <property type="entry name" value="Galactose-binding domain-like"/>
    <property type="match status" value="1"/>
</dbReference>
<comment type="caution">
    <text evidence="6">The sequence shown here is derived from an EMBL/GenBank/DDBJ whole genome shotgun (WGS) entry which is preliminary data.</text>
</comment>
<feature type="domain" description="Glycosyl hydrolase family 92" evidence="4">
    <location>
        <begin position="276"/>
        <end position="730"/>
    </location>
</feature>